<feature type="transmembrane region" description="Helical" evidence="1">
    <location>
        <begin position="37"/>
        <end position="60"/>
    </location>
</feature>
<keyword evidence="1" id="KW-0472">Membrane</keyword>
<comment type="caution">
    <text evidence="2">The sequence shown here is derived from an EMBL/GenBank/DDBJ whole genome shotgun (WGS) entry which is preliminary data.</text>
</comment>
<dbReference type="Proteomes" id="UP000298663">
    <property type="component" value="Unassembled WGS sequence"/>
</dbReference>
<evidence type="ECO:0000256" key="1">
    <source>
        <dbReference type="SAM" id="Phobius"/>
    </source>
</evidence>
<organism evidence="2 3">
    <name type="scientific">Steinernema carpocapsae</name>
    <name type="common">Entomopathogenic nematode</name>
    <dbReference type="NCBI Taxonomy" id="34508"/>
    <lineage>
        <taxon>Eukaryota</taxon>
        <taxon>Metazoa</taxon>
        <taxon>Ecdysozoa</taxon>
        <taxon>Nematoda</taxon>
        <taxon>Chromadorea</taxon>
        <taxon>Rhabditida</taxon>
        <taxon>Tylenchina</taxon>
        <taxon>Panagrolaimomorpha</taxon>
        <taxon>Strongyloidoidea</taxon>
        <taxon>Steinernematidae</taxon>
        <taxon>Steinernema</taxon>
    </lineage>
</organism>
<keyword evidence="1" id="KW-1133">Transmembrane helix</keyword>
<protein>
    <submittedName>
        <fullName evidence="2">Uncharacterized protein</fullName>
    </submittedName>
</protein>
<name>A0A4U5M1W4_STECR</name>
<reference evidence="2 3" key="2">
    <citation type="journal article" date="2019" name="G3 (Bethesda)">
        <title>Hybrid Assembly of the Genome of the Entomopathogenic Nematode Steinernema carpocapsae Identifies the X-Chromosome.</title>
        <authorList>
            <person name="Serra L."/>
            <person name="Macchietto M."/>
            <person name="Macias-Munoz A."/>
            <person name="McGill C.J."/>
            <person name="Rodriguez I.M."/>
            <person name="Rodriguez B."/>
            <person name="Murad R."/>
            <person name="Mortazavi A."/>
        </authorList>
    </citation>
    <scope>NUCLEOTIDE SEQUENCE [LARGE SCALE GENOMIC DNA]</scope>
    <source>
        <strain evidence="2 3">ALL</strain>
    </source>
</reference>
<keyword evidence="3" id="KW-1185">Reference proteome</keyword>
<dbReference type="EMBL" id="AZBU02000010">
    <property type="protein sequence ID" value="TKR62691.1"/>
    <property type="molecule type" value="Genomic_DNA"/>
</dbReference>
<dbReference type="AlphaFoldDB" id="A0A4U5M1W4"/>
<evidence type="ECO:0000313" key="2">
    <source>
        <dbReference type="EMBL" id="TKR62691.1"/>
    </source>
</evidence>
<gene>
    <name evidence="2" type="ORF">L596_026615</name>
</gene>
<keyword evidence="1" id="KW-0812">Transmembrane</keyword>
<reference evidence="2 3" key="1">
    <citation type="journal article" date="2015" name="Genome Biol.">
        <title>Comparative genomics of Steinernema reveals deeply conserved gene regulatory networks.</title>
        <authorList>
            <person name="Dillman A.R."/>
            <person name="Macchietto M."/>
            <person name="Porter C.F."/>
            <person name="Rogers A."/>
            <person name="Williams B."/>
            <person name="Antoshechkin I."/>
            <person name="Lee M.M."/>
            <person name="Goodwin Z."/>
            <person name="Lu X."/>
            <person name="Lewis E.E."/>
            <person name="Goodrich-Blair H."/>
            <person name="Stock S.P."/>
            <person name="Adams B.J."/>
            <person name="Sternberg P.W."/>
            <person name="Mortazavi A."/>
        </authorList>
    </citation>
    <scope>NUCLEOTIDE SEQUENCE [LARGE SCALE GENOMIC DNA]</scope>
    <source>
        <strain evidence="2 3">ALL</strain>
    </source>
</reference>
<proteinExistence type="predicted"/>
<evidence type="ECO:0000313" key="3">
    <source>
        <dbReference type="Proteomes" id="UP000298663"/>
    </source>
</evidence>
<accession>A0A4U5M1W4</accession>
<sequence length="84" mass="9415">MRASYDAKCVRRLVLDRANTSIFPKWKMAFHLDDDRVFLFLVVIAFCNLIPLLGFVAYLITLSFAIVSSAILAEGGLVSHEINP</sequence>